<comment type="caution">
    <text evidence="1">The sequence shown here is derived from an EMBL/GenBank/DDBJ whole genome shotgun (WGS) entry which is preliminary data.</text>
</comment>
<dbReference type="STRING" id="483218.BACPEC_01221"/>
<reference evidence="1 2" key="1">
    <citation type="submission" date="2008-11" db="EMBL/GenBank/DDBJ databases">
        <title>Draft genome sequence of Bacteroides pectinophilus (ATCC 43243).</title>
        <authorList>
            <person name="Sudarsanam P."/>
            <person name="Ley R."/>
            <person name="Guruge J."/>
            <person name="Turnbaugh P.J."/>
            <person name="Mahowald M."/>
            <person name="Liep D."/>
            <person name="Gordon J."/>
        </authorList>
    </citation>
    <scope>NUCLEOTIDE SEQUENCE [LARGE SCALE GENOMIC DNA]</scope>
    <source>
        <strain evidence="1 2">ATCC 43243</strain>
    </source>
</reference>
<protein>
    <submittedName>
        <fullName evidence="1">Uncharacterized protein</fullName>
    </submittedName>
</protein>
<dbReference type="Proteomes" id="UP000003136">
    <property type="component" value="Unassembled WGS sequence"/>
</dbReference>
<dbReference type="AlphaFoldDB" id="B7ARB1"/>
<dbReference type="EMBL" id="ABVQ01000035">
    <property type="protein sequence ID" value="EEC58233.1"/>
    <property type="molecule type" value="Genomic_DNA"/>
</dbReference>
<accession>B7ARB1</accession>
<dbReference type="HOGENOM" id="CLU_2551294_0_0_9"/>
<gene>
    <name evidence="1" type="ORF">BACPEC_01221</name>
</gene>
<name>B7ARB1_9FIRM</name>
<organism evidence="1 2">
    <name type="scientific">[Bacteroides] pectinophilus ATCC 43243</name>
    <dbReference type="NCBI Taxonomy" id="483218"/>
    <lineage>
        <taxon>Bacteria</taxon>
        <taxon>Bacillati</taxon>
        <taxon>Bacillota</taxon>
        <taxon>Clostridia</taxon>
        <taxon>Eubacteriales</taxon>
    </lineage>
</organism>
<evidence type="ECO:0000313" key="1">
    <source>
        <dbReference type="EMBL" id="EEC58233.1"/>
    </source>
</evidence>
<reference evidence="1 2" key="2">
    <citation type="submission" date="2008-11" db="EMBL/GenBank/DDBJ databases">
        <authorList>
            <person name="Fulton L."/>
            <person name="Clifton S."/>
            <person name="Fulton B."/>
            <person name="Xu J."/>
            <person name="Minx P."/>
            <person name="Pepin K.H."/>
            <person name="Johnson M."/>
            <person name="Bhonagiri V."/>
            <person name="Nash W.E."/>
            <person name="Mardis E.R."/>
            <person name="Wilson R.K."/>
        </authorList>
    </citation>
    <scope>NUCLEOTIDE SEQUENCE [LARGE SCALE GENOMIC DNA]</scope>
    <source>
        <strain evidence="1 2">ATCC 43243</strain>
    </source>
</reference>
<proteinExistence type="predicted"/>
<evidence type="ECO:0000313" key="2">
    <source>
        <dbReference type="Proteomes" id="UP000003136"/>
    </source>
</evidence>
<dbReference type="eggNOG" id="COG2189">
    <property type="taxonomic scope" value="Bacteria"/>
</dbReference>
<keyword evidence="2" id="KW-1185">Reference proteome</keyword>
<sequence length="82" mass="9359">MNNKVPQQINDIVGDNVKKLAQLFPSVVKDGEVDFEALKEELGQYEEVGSEKYELTWAGKKNAKKDCSGRCYWKNTKIYSRG</sequence>